<dbReference type="EMBL" id="CCJV01000029">
    <property type="protein sequence ID" value="CDS97202.1"/>
    <property type="molecule type" value="Genomic_DNA"/>
</dbReference>
<reference evidence="1 3" key="1">
    <citation type="submission" date="2014-06" db="EMBL/GenBank/DDBJ databases">
        <authorList>
            <person name="Le Roux F."/>
        </authorList>
    </citation>
    <scope>NUCLEOTIDE SEQUENCE</scope>
    <source>
        <strain evidence="2 3">J5-4</strain>
        <strain evidence="1">J5-5</strain>
    </source>
</reference>
<reference evidence="4" key="2">
    <citation type="submission" date="2014-06" db="EMBL/GenBank/DDBJ databases">
        <authorList>
            <person name="Le Roux Frederique"/>
        </authorList>
    </citation>
    <scope>NUCLEOTIDE SEQUENCE [LARGE SCALE GENOMIC DNA]</scope>
    <source>
        <strain evidence="4">J5-5</strain>
    </source>
</reference>
<sequence length="39" mass="4590">MSSYWCSGDLNKIELAVHEPCPMLWLSGRYNLKSWFLIT</sequence>
<organism evidence="1 4">
    <name type="scientific">Vibrio crassostreae</name>
    <dbReference type="NCBI Taxonomy" id="246167"/>
    <lineage>
        <taxon>Bacteria</taxon>
        <taxon>Pseudomonadati</taxon>
        <taxon>Pseudomonadota</taxon>
        <taxon>Gammaproteobacteria</taxon>
        <taxon>Vibrionales</taxon>
        <taxon>Vibrionaceae</taxon>
        <taxon>Vibrio</taxon>
    </lineage>
</organism>
<dbReference type="Proteomes" id="UP000049495">
    <property type="component" value="Unassembled WGS sequence"/>
</dbReference>
<evidence type="ECO:0000313" key="1">
    <source>
        <dbReference type="EMBL" id="CDS97202.1"/>
    </source>
</evidence>
<protein>
    <submittedName>
        <fullName evidence="1">Uncharacterized protein</fullName>
    </submittedName>
</protein>
<evidence type="ECO:0000313" key="4">
    <source>
        <dbReference type="Proteomes" id="UP000049495"/>
    </source>
</evidence>
<evidence type="ECO:0000313" key="2">
    <source>
        <dbReference type="EMBL" id="CDT03667.1"/>
    </source>
</evidence>
<dbReference type="Proteomes" id="UP000049077">
    <property type="component" value="Unassembled WGS sequence"/>
</dbReference>
<gene>
    <name evidence="2" type="ORF">VCR4J5_1310009</name>
    <name evidence="1" type="ORF">VCR5J5_1240002</name>
</gene>
<keyword evidence="3" id="KW-1185">Reference proteome</keyword>
<accession>A0A822MMN5</accession>
<dbReference type="AlphaFoldDB" id="A0A822MMN5"/>
<name>A0A822MMN5_9VIBR</name>
<proteinExistence type="predicted"/>
<evidence type="ECO:0000313" key="3">
    <source>
        <dbReference type="Proteomes" id="UP000049077"/>
    </source>
</evidence>
<comment type="caution">
    <text evidence="1">The sequence shown here is derived from an EMBL/GenBank/DDBJ whole genome shotgun (WGS) entry which is preliminary data.</text>
</comment>
<dbReference type="EMBL" id="CCJX01000037">
    <property type="protein sequence ID" value="CDT03667.1"/>
    <property type="molecule type" value="Genomic_DNA"/>
</dbReference>